<comment type="caution">
    <text evidence="1">The sequence shown here is derived from an EMBL/GenBank/DDBJ whole genome shotgun (WGS) entry which is preliminary data.</text>
</comment>
<proteinExistence type="predicted"/>
<dbReference type="Proteomes" id="UP000601435">
    <property type="component" value="Unassembled WGS sequence"/>
</dbReference>
<sequence>MSEAMGEEEVAEDERLAKTGPELFKELRRLYAVAEVEDYFKNGMWRDDLMKTDLQLIEVHRREAGAPDPPDLSEVKLPPDLPRGFVRPRTSLLSTPSPVAATTVTTAVVPPTGGSAVADLRLIALFVAKWKLDVTRTKTALTKLLPSRRRYVIAHFKPKGDTAADDELETYIAECESSKSWDTATVLANGSTNGVKRPLSAVSGTSTVDDPSKRLRPTLVTPARPAATPKPSPATLAMAQRLQAASAARPAPLRPFAGAVVPPNMRAPLTVSARRAALTVTARPAIPVSAYPRPVIRTPGVGVVRPVNAGYHPLGATGVVL</sequence>
<evidence type="ECO:0000313" key="2">
    <source>
        <dbReference type="Proteomes" id="UP000601435"/>
    </source>
</evidence>
<dbReference type="OrthoDB" id="431854at2759"/>
<accession>A0A813ALP4</accession>
<protein>
    <submittedName>
        <fullName evidence="1">Uncharacterized protein</fullName>
    </submittedName>
</protein>
<keyword evidence="2" id="KW-1185">Reference proteome</keyword>
<feature type="non-terminal residue" evidence="1">
    <location>
        <position position="1"/>
    </location>
</feature>
<reference evidence="1" key="1">
    <citation type="submission" date="2021-02" db="EMBL/GenBank/DDBJ databases">
        <authorList>
            <person name="Dougan E. K."/>
            <person name="Rhodes N."/>
            <person name="Thang M."/>
            <person name="Chan C."/>
        </authorList>
    </citation>
    <scope>NUCLEOTIDE SEQUENCE</scope>
</reference>
<name>A0A813ALP4_9DINO</name>
<evidence type="ECO:0000313" key="1">
    <source>
        <dbReference type="EMBL" id="CAE7873169.1"/>
    </source>
</evidence>
<gene>
    <name evidence="1" type="ORF">SNEC2469_LOCUS28312</name>
</gene>
<dbReference type="EMBL" id="CAJNJA010061253">
    <property type="protein sequence ID" value="CAE7873169.1"/>
    <property type="molecule type" value="Genomic_DNA"/>
</dbReference>
<dbReference type="AlphaFoldDB" id="A0A813ALP4"/>
<organism evidence="1 2">
    <name type="scientific">Symbiodinium necroappetens</name>
    <dbReference type="NCBI Taxonomy" id="1628268"/>
    <lineage>
        <taxon>Eukaryota</taxon>
        <taxon>Sar</taxon>
        <taxon>Alveolata</taxon>
        <taxon>Dinophyceae</taxon>
        <taxon>Suessiales</taxon>
        <taxon>Symbiodiniaceae</taxon>
        <taxon>Symbiodinium</taxon>
    </lineage>
</organism>